<dbReference type="InterPro" id="IPR013249">
    <property type="entry name" value="RNA_pol_sigma70_r4_t2"/>
</dbReference>
<keyword evidence="3" id="KW-0731">Sigma factor</keyword>
<proteinExistence type="inferred from homology"/>
<evidence type="ECO:0000313" key="8">
    <source>
        <dbReference type="EMBL" id="MVA75765.1"/>
    </source>
</evidence>
<dbReference type="InterPro" id="IPR013324">
    <property type="entry name" value="RNA_pol_sigma_r3/r4-like"/>
</dbReference>
<feature type="domain" description="RNA polymerase sigma factor 70 region 4 type 2" evidence="6">
    <location>
        <begin position="134"/>
        <end position="184"/>
    </location>
</feature>
<keyword evidence="2" id="KW-0805">Transcription regulation</keyword>
<dbReference type="SUPFAM" id="SSF88659">
    <property type="entry name" value="Sigma3 and sigma4 domains of RNA polymerase sigma factors"/>
    <property type="match status" value="1"/>
</dbReference>
<dbReference type="Proteomes" id="UP000435304">
    <property type="component" value="Unassembled WGS sequence"/>
</dbReference>
<organism evidence="8 9">
    <name type="scientific">Auraticoccus cholistanensis</name>
    <dbReference type="NCBI Taxonomy" id="2656650"/>
    <lineage>
        <taxon>Bacteria</taxon>
        <taxon>Bacillati</taxon>
        <taxon>Actinomycetota</taxon>
        <taxon>Actinomycetes</taxon>
        <taxon>Propionibacteriales</taxon>
        <taxon>Propionibacteriaceae</taxon>
        <taxon>Auraticoccus</taxon>
    </lineage>
</organism>
<keyword evidence="4" id="KW-0804">Transcription</keyword>
<dbReference type="AlphaFoldDB" id="A0A6A9UVQ6"/>
<comment type="caution">
    <text evidence="8">The sequence shown here is derived from an EMBL/GenBank/DDBJ whole genome shotgun (WGS) entry which is preliminary data.</text>
</comment>
<dbReference type="SUPFAM" id="SSF88946">
    <property type="entry name" value="Sigma2 domain of RNA polymerase sigma factors"/>
    <property type="match status" value="1"/>
</dbReference>
<dbReference type="GO" id="GO:0016987">
    <property type="term" value="F:sigma factor activity"/>
    <property type="evidence" value="ECO:0007669"/>
    <property type="project" value="UniProtKB-KW"/>
</dbReference>
<dbReference type="GO" id="GO:0006352">
    <property type="term" value="P:DNA-templated transcription initiation"/>
    <property type="evidence" value="ECO:0007669"/>
    <property type="project" value="InterPro"/>
</dbReference>
<dbReference type="Gene3D" id="1.10.1740.10">
    <property type="match status" value="1"/>
</dbReference>
<keyword evidence="9" id="KW-1185">Reference proteome</keyword>
<comment type="similarity">
    <text evidence="1">Belongs to the sigma-70 factor family. ECF subfamily.</text>
</comment>
<accession>A0A6A9UVQ6</accession>
<evidence type="ECO:0000313" key="9">
    <source>
        <dbReference type="Proteomes" id="UP000435304"/>
    </source>
</evidence>
<dbReference type="PANTHER" id="PTHR47756:SF2">
    <property type="entry name" value="BLL6612 PROTEIN"/>
    <property type="match status" value="1"/>
</dbReference>
<evidence type="ECO:0000256" key="5">
    <source>
        <dbReference type="SAM" id="MobiDB-lite"/>
    </source>
</evidence>
<dbReference type="Pfam" id="PF20239">
    <property type="entry name" value="DUF6596"/>
    <property type="match status" value="1"/>
</dbReference>
<gene>
    <name evidence="8" type="ORF">GC722_06960</name>
</gene>
<name>A0A6A9UVQ6_9ACTN</name>
<sequence>MSVPATPADDGPAGRHRAEPSGLAATDVLAAVVRAEWGSLTSQLLGRFRRLDLVEDALADAVEAAARRWPTDGVPANPASWLHTSARRRVLDRLRAEAVAQRKAPLLAVEDETRSTTVRADPGGLVEDGLLRLVLMCTHPALDPAAASALTLRLVLGVPTGDVARLFLVPEATMAARITRAKKKVVAAGIPFAVPSADVLPARLEAVAQTAYLAFTAGYAPGSGADVVRTELAGEAVRLVRVVLGLRPGEPVLVALLALMLLQHSRRDARTGSDGRPVLLPEQDRSRWHRDEIDEALALLTSAPLSGPVGVPTASYLLQARVAAEHAVARRAEDTRWDRIVSCYDQLLDLDDNPSARLARAVAVAESDGPAAGLAALEGLDRQLGHSHRLPAVRAELLARTGALAEARQALELALGRCGNEAERSLLRARSEEWTRRASGS</sequence>
<evidence type="ECO:0000259" key="7">
    <source>
        <dbReference type="Pfam" id="PF20239"/>
    </source>
</evidence>
<dbReference type="EMBL" id="WPCU01000005">
    <property type="protein sequence ID" value="MVA75765.1"/>
    <property type="molecule type" value="Genomic_DNA"/>
</dbReference>
<feature type="region of interest" description="Disordered" evidence="5">
    <location>
        <begin position="1"/>
        <end position="20"/>
    </location>
</feature>
<dbReference type="InterPro" id="IPR046531">
    <property type="entry name" value="DUF6596"/>
</dbReference>
<evidence type="ECO:0000256" key="4">
    <source>
        <dbReference type="ARBA" id="ARBA00023163"/>
    </source>
</evidence>
<dbReference type="GO" id="GO:0003677">
    <property type="term" value="F:DNA binding"/>
    <property type="evidence" value="ECO:0007669"/>
    <property type="project" value="InterPro"/>
</dbReference>
<dbReference type="InterPro" id="IPR013325">
    <property type="entry name" value="RNA_pol_sigma_r2"/>
</dbReference>
<dbReference type="Pfam" id="PF08281">
    <property type="entry name" value="Sigma70_r4_2"/>
    <property type="match status" value="1"/>
</dbReference>
<protein>
    <submittedName>
        <fullName evidence="8">RNA polymerase subunit sigma-24</fullName>
    </submittedName>
</protein>
<evidence type="ECO:0000256" key="2">
    <source>
        <dbReference type="ARBA" id="ARBA00023015"/>
    </source>
</evidence>
<feature type="domain" description="DUF6596" evidence="7">
    <location>
        <begin position="203"/>
        <end position="303"/>
    </location>
</feature>
<dbReference type="RefSeq" id="WP_156609301.1">
    <property type="nucleotide sequence ID" value="NZ_WPCU01000005.1"/>
</dbReference>
<evidence type="ECO:0000256" key="1">
    <source>
        <dbReference type="ARBA" id="ARBA00010641"/>
    </source>
</evidence>
<reference evidence="8 9" key="1">
    <citation type="submission" date="2019-12" db="EMBL/GenBank/DDBJ databases">
        <title>Auraticoccus cholistani sp. nov., an actinomycete isolated from soil of Cholistan desert.</title>
        <authorList>
            <person name="Cheema M.T."/>
        </authorList>
    </citation>
    <scope>NUCLEOTIDE SEQUENCE [LARGE SCALE GENOMIC DNA]</scope>
    <source>
        <strain evidence="8 9">F435</strain>
    </source>
</reference>
<evidence type="ECO:0000259" key="6">
    <source>
        <dbReference type="Pfam" id="PF08281"/>
    </source>
</evidence>
<evidence type="ECO:0000256" key="3">
    <source>
        <dbReference type="ARBA" id="ARBA00023082"/>
    </source>
</evidence>
<dbReference type="PANTHER" id="PTHR47756">
    <property type="entry name" value="BLL6612 PROTEIN-RELATED"/>
    <property type="match status" value="1"/>
</dbReference>